<dbReference type="InParanoid" id="A0A1Y2PHK3"/>
<proteinExistence type="predicted"/>
<dbReference type="EMBL" id="LAPZ01000001">
    <property type="protein sequence ID" value="OSY89267.1"/>
    <property type="molecule type" value="Genomic_DNA"/>
</dbReference>
<reference evidence="1 2" key="1">
    <citation type="submission" date="2015-03" db="EMBL/GenBank/DDBJ databases">
        <title>Genome sequence of Tenacibaculum sp. S2-2, isolated from intestinal microbiota of sea cucumber, Apostichopus japonicas.</title>
        <authorList>
            <person name="Shao Z."/>
            <person name="Wang L."/>
            <person name="Li X."/>
        </authorList>
    </citation>
    <scope>NUCLEOTIDE SEQUENCE [LARGE SCALE GENOMIC DNA]</scope>
    <source>
        <strain evidence="1 2">S2-2</strain>
    </source>
</reference>
<keyword evidence="2" id="KW-1185">Reference proteome</keyword>
<gene>
    <name evidence="1" type="ORF">WH52_01075</name>
</gene>
<protein>
    <submittedName>
        <fullName evidence="1">Uncharacterized protein</fullName>
    </submittedName>
</protein>
<dbReference type="RefSeq" id="WP_086029067.1">
    <property type="nucleotide sequence ID" value="NZ_LAPZ01000001.1"/>
</dbReference>
<organism evidence="1 2">
    <name type="scientific">Tenacibaculum holothuriorum</name>
    <dbReference type="NCBI Taxonomy" id="1635173"/>
    <lineage>
        <taxon>Bacteria</taxon>
        <taxon>Pseudomonadati</taxon>
        <taxon>Bacteroidota</taxon>
        <taxon>Flavobacteriia</taxon>
        <taxon>Flavobacteriales</taxon>
        <taxon>Flavobacteriaceae</taxon>
        <taxon>Tenacibaculum</taxon>
    </lineage>
</organism>
<evidence type="ECO:0000313" key="2">
    <source>
        <dbReference type="Proteomes" id="UP000194221"/>
    </source>
</evidence>
<accession>A0A1Y2PHK3</accession>
<name>A0A1Y2PHK3_9FLAO</name>
<dbReference type="AlphaFoldDB" id="A0A1Y2PHK3"/>
<dbReference type="Proteomes" id="UP000194221">
    <property type="component" value="Unassembled WGS sequence"/>
</dbReference>
<comment type="caution">
    <text evidence="1">The sequence shown here is derived from an EMBL/GenBank/DDBJ whole genome shotgun (WGS) entry which is preliminary data.</text>
</comment>
<sequence>MHNVLFLLCPTDCLETIIDDTFNCQNYFYTSLGNSFTSDYKTINSIRELIIKHKIKNVCFVLSNDNEIIKDAFGEQYFSEINGLKSFYKKVSKEKELLEAIWGADHRKDSILSYFLNMKIKEFEANLGYIPHHQINIIGKIYNRFENSFRNIYSNITCLNKHILN</sequence>
<evidence type="ECO:0000313" key="1">
    <source>
        <dbReference type="EMBL" id="OSY89267.1"/>
    </source>
</evidence>
<dbReference type="OrthoDB" id="1161221at2"/>
<dbReference type="STRING" id="1635173.WH52_01075"/>